<evidence type="ECO:0000313" key="1">
    <source>
        <dbReference type="EMBL" id="KAJ1669164.1"/>
    </source>
</evidence>
<keyword evidence="2" id="KW-1185">Reference proteome</keyword>
<feature type="non-terminal residue" evidence="1">
    <location>
        <position position="73"/>
    </location>
</feature>
<reference evidence="1" key="1">
    <citation type="submission" date="2022-06" db="EMBL/GenBank/DDBJ databases">
        <title>Phylogenomic reconstructions and comparative analyses of Kickxellomycotina fungi.</title>
        <authorList>
            <person name="Reynolds N.K."/>
            <person name="Stajich J.E."/>
            <person name="Barry K."/>
            <person name="Grigoriev I.V."/>
            <person name="Crous P."/>
            <person name="Smith M.E."/>
        </authorList>
    </citation>
    <scope>NUCLEOTIDE SEQUENCE</scope>
    <source>
        <strain evidence="1">RSA 2271</strain>
    </source>
</reference>
<comment type="caution">
    <text evidence="1">The sequence shown here is derived from an EMBL/GenBank/DDBJ whole genome shotgun (WGS) entry which is preliminary data.</text>
</comment>
<accession>A0ACC1H987</accession>
<dbReference type="Proteomes" id="UP001145114">
    <property type="component" value="Unassembled WGS sequence"/>
</dbReference>
<gene>
    <name evidence="1" type="ORF">EV182_008880</name>
</gene>
<name>A0ACC1H987_9FUNG</name>
<evidence type="ECO:0000313" key="2">
    <source>
        <dbReference type="Proteomes" id="UP001145114"/>
    </source>
</evidence>
<protein>
    <submittedName>
        <fullName evidence="1">Uncharacterized protein</fullName>
    </submittedName>
</protein>
<organism evidence="1 2">
    <name type="scientific">Spiromyces aspiralis</name>
    <dbReference type="NCBI Taxonomy" id="68401"/>
    <lineage>
        <taxon>Eukaryota</taxon>
        <taxon>Fungi</taxon>
        <taxon>Fungi incertae sedis</taxon>
        <taxon>Zoopagomycota</taxon>
        <taxon>Kickxellomycotina</taxon>
        <taxon>Kickxellomycetes</taxon>
        <taxon>Kickxellales</taxon>
        <taxon>Kickxellaceae</taxon>
        <taxon>Spiromyces</taxon>
    </lineage>
</organism>
<sequence length="73" mass="7573">MSQSVASASPALKLLKGYLAQGKKLDNSATSLADLLDGLSIKDDESCETVSALALAEKYDNDLLGVSEEDAAL</sequence>
<dbReference type="EMBL" id="JAMZIH010010137">
    <property type="protein sequence ID" value="KAJ1669164.1"/>
    <property type="molecule type" value="Genomic_DNA"/>
</dbReference>
<proteinExistence type="predicted"/>